<dbReference type="InterPro" id="IPR002136">
    <property type="entry name" value="Ribosomal_uL4"/>
</dbReference>
<evidence type="ECO:0000256" key="1">
    <source>
        <dbReference type="ARBA" id="ARBA00010528"/>
    </source>
</evidence>
<dbReference type="EMBL" id="LBTI01000019">
    <property type="protein sequence ID" value="KKQ37377.1"/>
    <property type="molecule type" value="Genomic_DNA"/>
</dbReference>
<dbReference type="PATRIC" id="fig|1618545.3.peg.288"/>
<evidence type="ECO:0000256" key="3">
    <source>
        <dbReference type="ARBA" id="ARBA00023274"/>
    </source>
</evidence>
<evidence type="ECO:0000313" key="7">
    <source>
        <dbReference type="Proteomes" id="UP000034591"/>
    </source>
</evidence>
<keyword evidence="3" id="KW-0687">Ribonucleoprotein</keyword>
<dbReference type="InterPro" id="IPR023574">
    <property type="entry name" value="Ribosomal_uL4_dom_sf"/>
</dbReference>
<dbReference type="GO" id="GO:1990904">
    <property type="term" value="C:ribonucleoprotein complex"/>
    <property type="evidence" value="ECO:0007669"/>
    <property type="project" value="UniProtKB-KW"/>
</dbReference>
<evidence type="ECO:0000256" key="5">
    <source>
        <dbReference type="ARBA" id="ARBA00035462"/>
    </source>
</evidence>
<dbReference type="NCBIfam" id="TIGR03953">
    <property type="entry name" value="rplD_bact"/>
    <property type="match status" value="1"/>
</dbReference>
<dbReference type="GO" id="GO:0003735">
    <property type="term" value="F:structural constituent of ribosome"/>
    <property type="evidence" value="ECO:0007669"/>
    <property type="project" value="InterPro"/>
</dbReference>
<accession>A0A0G0H5F6</accession>
<dbReference type="STRING" id="1618545.US53_C0019G0005"/>
<dbReference type="AlphaFoldDB" id="A0A0G0H5F6"/>
<keyword evidence="2 6" id="KW-0689">Ribosomal protein</keyword>
<dbReference type="PANTHER" id="PTHR10746">
    <property type="entry name" value="50S RIBOSOMAL PROTEIN L4"/>
    <property type="match status" value="1"/>
</dbReference>
<dbReference type="Proteomes" id="UP000034591">
    <property type="component" value="Unassembled WGS sequence"/>
</dbReference>
<protein>
    <recommendedName>
        <fullName evidence="4">Large ribosomal subunit protein uL4</fullName>
    </recommendedName>
    <alternativeName>
        <fullName evidence="5">50S ribosomal protein L4</fullName>
    </alternativeName>
</protein>
<dbReference type="SUPFAM" id="SSF52166">
    <property type="entry name" value="Ribosomal protein L4"/>
    <property type="match status" value="1"/>
</dbReference>
<dbReference type="Pfam" id="PF00573">
    <property type="entry name" value="Ribosomal_L4"/>
    <property type="match status" value="1"/>
</dbReference>
<evidence type="ECO:0000313" key="6">
    <source>
        <dbReference type="EMBL" id="KKQ37377.1"/>
    </source>
</evidence>
<organism evidence="6 7">
    <name type="scientific">Candidatus Woesebacteria bacterium GW2011_GWA1_37_7</name>
    <dbReference type="NCBI Taxonomy" id="1618545"/>
    <lineage>
        <taxon>Bacteria</taxon>
        <taxon>Candidatus Woeseibacteriota</taxon>
    </lineage>
</organism>
<dbReference type="InterPro" id="IPR013005">
    <property type="entry name" value="Ribosomal_uL4-like"/>
</dbReference>
<dbReference type="PANTHER" id="PTHR10746:SF6">
    <property type="entry name" value="LARGE RIBOSOMAL SUBUNIT PROTEIN UL4M"/>
    <property type="match status" value="1"/>
</dbReference>
<reference evidence="6 7" key="1">
    <citation type="journal article" date="2015" name="Nature">
        <title>rRNA introns, odd ribosomes, and small enigmatic genomes across a large radiation of phyla.</title>
        <authorList>
            <person name="Brown C.T."/>
            <person name="Hug L.A."/>
            <person name="Thomas B.C."/>
            <person name="Sharon I."/>
            <person name="Castelle C.J."/>
            <person name="Singh A."/>
            <person name="Wilkins M.J."/>
            <person name="Williams K.H."/>
            <person name="Banfield J.F."/>
        </authorList>
    </citation>
    <scope>NUCLEOTIDE SEQUENCE [LARGE SCALE GENOMIC DNA]</scope>
</reference>
<proteinExistence type="inferred from homology"/>
<gene>
    <name evidence="6" type="ORF">US53_C0019G0005</name>
</gene>
<comment type="caution">
    <text evidence="6">The sequence shown here is derived from an EMBL/GenBank/DDBJ whole genome shotgun (WGS) entry which is preliminary data.</text>
</comment>
<sequence length="252" mass="28104">MNKISVISIKGENKASIEAPELWNVKPNLNLLAQAVRVYEDRSHPGLSKVQTRGEIEITTRKIYKQKGTGGARHGARSAPIFVGGGIAHGPKGIKRVLRLPKKMKKVALNYAMNMKIGTGEVYIIDGLELLQKTSDAAKIVSQVTKGTKDKKTLKTAFVISDKNKAKEKMLRNLGDSKVINFRELNAYEVYYGGILLVDKEVLSEFGKRKEIKVDINAQKLDLKKTKTNSVKLKKVVKPKREKVTIKVPKKK</sequence>
<evidence type="ECO:0000256" key="4">
    <source>
        <dbReference type="ARBA" id="ARBA00035244"/>
    </source>
</evidence>
<name>A0A0G0H5F6_9BACT</name>
<dbReference type="GO" id="GO:0005840">
    <property type="term" value="C:ribosome"/>
    <property type="evidence" value="ECO:0007669"/>
    <property type="project" value="UniProtKB-KW"/>
</dbReference>
<dbReference type="GO" id="GO:0006412">
    <property type="term" value="P:translation"/>
    <property type="evidence" value="ECO:0007669"/>
    <property type="project" value="InterPro"/>
</dbReference>
<comment type="similarity">
    <text evidence="1">Belongs to the universal ribosomal protein uL4 family.</text>
</comment>
<dbReference type="Gene3D" id="3.40.1370.10">
    <property type="match status" value="1"/>
</dbReference>
<evidence type="ECO:0000256" key="2">
    <source>
        <dbReference type="ARBA" id="ARBA00022980"/>
    </source>
</evidence>